<keyword evidence="1" id="KW-0678">Repressor</keyword>
<dbReference type="InterPro" id="IPR047057">
    <property type="entry name" value="MerR_fam"/>
</dbReference>
<dbReference type="InterPro" id="IPR011256">
    <property type="entry name" value="Reg_factor_effector_dom_sf"/>
</dbReference>
<dbReference type="PROSITE" id="PS50937">
    <property type="entry name" value="HTH_MERR_2"/>
    <property type="match status" value="1"/>
</dbReference>
<keyword evidence="4" id="KW-0804">Transcription</keyword>
<evidence type="ECO:0000259" key="5">
    <source>
        <dbReference type="PROSITE" id="PS50937"/>
    </source>
</evidence>
<evidence type="ECO:0000256" key="4">
    <source>
        <dbReference type="ARBA" id="ARBA00023163"/>
    </source>
</evidence>
<evidence type="ECO:0000256" key="2">
    <source>
        <dbReference type="ARBA" id="ARBA00023015"/>
    </source>
</evidence>
<dbReference type="EMBL" id="CP011114">
    <property type="protein sequence ID" value="AKG37201.1"/>
    <property type="molecule type" value="Genomic_DNA"/>
</dbReference>
<dbReference type="HOGENOM" id="CLU_065103_0_0_9"/>
<evidence type="ECO:0000313" key="7">
    <source>
        <dbReference type="Proteomes" id="UP000034189"/>
    </source>
</evidence>
<dbReference type="Proteomes" id="UP000034189">
    <property type="component" value="Chromosome"/>
</dbReference>
<reference evidence="6 7" key="1">
    <citation type="submission" date="2015-03" db="EMBL/GenBank/DDBJ databases">
        <authorList>
            <person name="Abdul Halim M."/>
        </authorList>
    </citation>
    <scope>NUCLEOTIDE SEQUENCE [LARGE SCALE GENOMIC DNA]</scope>
    <source>
        <strain evidence="6 7">ATCC 35681</strain>
    </source>
</reference>
<evidence type="ECO:0000256" key="1">
    <source>
        <dbReference type="ARBA" id="ARBA00022491"/>
    </source>
</evidence>
<dbReference type="Gene3D" id="1.10.1660.10">
    <property type="match status" value="1"/>
</dbReference>
<dbReference type="InterPro" id="IPR009061">
    <property type="entry name" value="DNA-bd_dom_put_sf"/>
</dbReference>
<dbReference type="PANTHER" id="PTHR30204:SF69">
    <property type="entry name" value="MERR-FAMILY TRANSCRIPTIONAL REGULATOR"/>
    <property type="match status" value="1"/>
</dbReference>
<keyword evidence="3" id="KW-0238">DNA-binding</keyword>
<evidence type="ECO:0000256" key="3">
    <source>
        <dbReference type="ARBA" id="ARBA00023125"/>
    </source>
</evidence>
<accession>A0A0F7CK81</accession>
<keyword evidence="2" id="KW-0805">Transcription regulation</keyword>
<dbReference type="SUPFAM" id="SSF55136">
    <property type="entry name" value="Probable bacterial effector-binding domain"/>
    <property type="match status" value="1"/>
</dbReference>
<name>A0A0F7CK81_PAEDU</name>
<dbReference type="SMART" id="SM00422">
    <property type="entry name" value="HTH_MERR"/>
    <property type="match status" value="1"/>
</dbReference>
<dbReference type="GO" id="GO:0003700">
    <property type="term" value="F:DNA-binding transcription factor activity"/>
    <property type="evidence" value="ECO:0007669"/>
    <property type="project" value="InterPro"/>
</dbReference>
<dbReference type="GO" id="GO:0003677">
    <property type="term" value="F:DNA binding"/>
    <property type="evidence" value="ECO:0007669"/>
    <property type="project" value="UniProtKB-KW"/>
</dbReference>
<sequence length="270" mass="31580">MNTMFRIGEISKLFGIPQQTLRYYDKIGLFSPAHVNQETGYRYYTLSQLQQLHHIKILKSINLSISEIKDLGGDDWDLNKLDILYSAQIDQIERSIKELTKLKRGIQTRQGIFKTLRSHPKNEIMTSEFQERIIYSKAVNVFSTRDQETEYYKSFISLPNSLDYINVSPGFIVEKPQFLKNQFLASYLFLEDPSIVPEGFKEIRLSKGIYCSLYIEDSYSKSKTYYRKFKDFINNNNITLLSDVYEFCYTVLPNNKNDNSSWGIVAQINP</sequence>
<dbReference type="SUPFAM" id="SSF46955">
    <property type="entry name" value="Putative DNA-binding domain"/>
    <property type="match status" value="1"/>
</dbReference>
<dbReference type="Pfam" id="PF13411">
    <property type="entry name" value="MerR_1"/>
    <property type="match status" value="1"/>
</dbReference>
<dbReference type="AlphaFoldDB" id="A0A0F7CK81"/>
<feature type="domain" description="HTH merR-type" evidence="5">
    <location>
        <begin position="4"/>
        <end position="74"/>
    </location>
</feature>
<protein>
    <recommendedName>
        <fullName evidence="5">HTH merR-type domain-containing protein</fullName>
    </recommendedName>
</protein>
<dbReference type="InterPro" id="IPR000551">
    <property type="entry name" value="MerR-type_HTH_dom"/>
</dbReference>
<dbReference type="Gene3D" id="3.20.80.10">
    <property type="entry name" value="Regulatory factor, effector binding domain"/>
    <property type="match status" value="1"/>
</dbReference>
<gene>
    <name evidence="6" type="ORF">VK70_24100</name>
</gene>
<dbReference type="OrthoDB" id="9773308at2"/>
<dbReference type="PANTHER" id="PTHR30204">
    <property type="entry name" value="REDOX-CYCLING DRUG-SENSING TRANSCRIPTIONAL ACTIVATOR SOXR"/>
    <property type="match status" value="1"/>
</dbReference>
<dbReference type="PATRIC" id="fig|1333534.5.peg.5262"/>
<dbReference type="CDD" id="cd01107">
    <property type="entry name" value="HTH_BmrR"/>
    <property type="match status" value="1"/>
</dbReference>
<dbReference type="RefSeq" id="WP_025695584.1">
    <property type="nucleotide sequence ID" value="NZ_ASQQ01000336.1"/>
</dbReference>
<evidence type="ECO:0000313" key="6">
    <source>
        <dbReference type="EMBL" id="AKG37201.1"/>
    </source>
</evidence>
<organism evidence="6 7">
    <name type="scientific">Paenibacillus durus ATCC 35681</name>
    <dbReference type="NCBI Taxonomy" id="1333534"/>
    <lineage>
        <taxon>Bacteria</taxon>
        <taxon>Bacillati</taxon>
        <taxon>Bacillota</taxon>
        <taxon>Bacilli</taxon>
        <taxon>Bacillales</taxon>
        <taxon>Paenibacillaceae</taxon>
        <taxon>Paenibacillus</taxon>
    </lineage>
</organism>
<reference evidence="6 7" key="2">
    <citation type="journal article" date="2016" name="Genome Announc.">
        <title>Genome Sequence of a Gram-Positive Diazotroph, Paenibacillus durus Type Strain ATCC 35681.</title>
        <authorList>
            <person name="Halim M.A."/>
            <person name="Rahman A.Y."/>
            <person name="Sim K.S."/>
            <person name="Yam H.C."/>
            <person name="Rahim A.A."/>
            <person name="Ghazali A.H."/>
            <person name="Najimudin N."/>
        </authorList>
    </citation>
    <scope>NUCLEOTIDE SEQUENCE [LARGE SCALE GENOMIC DNA]</scope>
    <source>
        <strain evidence="6 7">ATCC 35681</strain>
    </source>
</reference>
<proteinExistence type="predicted"/>